<dbReference type="AlphaFoldDB" id="A0A7W9KN60"/>
<feature type="DNA-binding region" description="H-T-H motif" evidence="2">
    <location>
        <begin position="37"/>
        <end position="56"/>
    </location>
</feature>
<name>A0A7W9KN60_9PSEU</name>
<evidence type="ECO:0000256" key="1">
    <source>
        <dbReference type="ARBA" id="ARBA00023125"/>
    </source>
</evidence>
<evidence type="ECO:0000256" key="2">
    <source>
        <dbReference type="PROSITE-ProRule" id="PRU00335"/>
    </source>
</evidence>
<organism evidence="4 5">
    <name type="scientific">Kutzneria kofuensis</name>
    <dbReference type="NCBI Taxonomy" id="103725"/>
    <lineage>
        <taxon>Bacteria</taxon>
        <taxon>Bacillati</taxon>
        <taxon>Actinomycetota</taxon>
        <taxon>Actinomycetes</taxon>
        <taxon>Pseudonocardiales</taxon>
        <taxon>Pseudonocardiaceae</taxon>
        <taxon>Kutzneria</taxon>
    </lineage>
</organism>
<dbReference type="PANTHER" id="PTHR30055:SF226">
    <property type="entry name" value="HTH-TYPE TRANSCRIPTIONAL REGULATOR PKSA"/>
    <property type="match status" value="1"/>
</dbReference>
<dbReference type="GO" id="GO:0003700">
    <property type="term" value="F:DNA-binding transcription factor activity"/>
    <property type="evidence" value="ECO:0007669"/>
    <property type="project" value="TreeGrafter"/>
</dbReference>
<dbReference type="PROSITE" id="PS01081">
    <property type="entry name" value="HTH_TETR_1"/>
    <property type="match status" value="1"/>
</dbReference>
<dbReference type="GO" id="GO:0000976">
    <property type="term" value="F:transcription cis-regulatory region binding"/>
    <property type="evidence" value="ECO:0007669"/>
    <property type="project" value="TreeGrafter"/>
</dbReference>
<dbReference type="PANTHER" id="PTHR30055">
    <property type="entry name" value="HTH-TYPE TRANSCRIPTIONAL REGULATOR RUTR"/>
    <property type="match status" value="1"/>
</dbReference>
<protein>
    <submittedName>
        <fullName evidence="4">AcrR family transcriptional regulator</fullName>
    </submittedName>
</protein>
<dbReference type="InterPro" id="IPR001647">
    <property type="entry name" value="HTH_TetR"/>
</dbReference>
<proteinExistence type="predicted"/>
<evidence type="ECO:0000259" key="3">
    <source>
        <dbReference type="PROSITE" id="PS50977"/>
    </source>
</evidence>
<evidence type="ECO:0000313" key="5">
    <source>
        <dbReference type="Proteomes" id="UP000585638"/>
    </source>
</evidence>
<dbReference type="InterPro" id="IPR009057">
    <property type="entry name" value="Homeodomain-like_sf"/>
</dbReference>
<feature type="domain" description="HTH tetR-type" evidence="3">
    <location>
        <begin position="14"/>
        <end position="74"/>
    </location>
</feature>
<keyword evidence="1 2" id="KW-0238">DNA-binding</keyword>
<dbReference type="EMBL" id="JACHIR010000001">
    <property type="protein sequence ID" value="MBB5895616.1"/>
    <property type="molecule type" value="Genomic_DNA"/>
</dbReference>
<dbReference type="PRINTS" id="PR00455">
    <property type="entry name" value="HTHTETR"/>
</dbReference>
<dbReference type="SUPFAM" id="SSF48498">
    <property type="entry name" value="Tetracyclin repressor-like, C-terminal domain"/>
    <property type="match status" value="1"/>
</dbReference>
<dbReference type="PROSITE" id="PS50977">
    <property type="entry name" value="HTH_TETR_2"/>
    <property type="match status" value="1"/>
</dbReference>
<dbReference type="InterPro" id="IPR023772">
    <property type="entry name" value="DNA-bd_HTH_TetR-type_CS"/>
</dbReference>
<sequence length="203" mass="21075">MPYRRTPRVQARLDAQREALLAAAVALLSEQGYAGCSVAGVAARAGVSTGSVYRYFPGKAELVVEVFRGLVGREVQAVEDAANGPGDLIDRVVAIVETFANRALKAPRLAYALLAEPVDAPVEAERLVFRQVFQKAFAMHVTEAIKAGVLPAQDAGVTAAALVGAVAEVLVGPLSAGVASADTVPNLVRFTLRALGADDAAHS</sequence>
<reference evidence="4 5" key="1">
    <citation type="submission" date="2020-08" db="EMBL/GenBank/DDBJ databases">
        <title>Sequencing the genomes of 1000 actinobacteria strains.</title>
        <authorList>
            <person name="Klenk H.-P."/>
        </authorList>
    </citation>
    <scope>NUCLEOTIDE SEQUENCE [LARGE SCALE GENOMIC DNA]</scope>
    <source>
        <strain evidence="4 5">DSM 43851</strain>
    </source>
</reference>
<keyword evidence="5" id="KW-1185">Reference proteome</keyword>
<dbReference type="InterPro" id="IPR050109">
    <property type="entry name" value="HTH-type_TetR-like_transc_reg"/>
</dbReference>
<dbReference type="Proteomes" id="UP000585638">
    <property type="component" value="Unassembled WGS sequence"/>
</dbReference>
<evidence type="ECO:0000313" key="4">
    <source>
        <dbReference type="EMBL" id="MBB5895616.1"/>
    </source>
</evidence>
<accession>A0A7W9KN60</accession>
<dbReference type="Pfam" id="PF00440">
    <property type="entry name" value="TetR_N"/>
    <property type="match status" value="1"/>
</dbReference>
<dbReference type="RefSeq" id="WP_184867384.1">
    <property type="nucleotide sequence ID" value="NZ_BAAAWY010000098.1"/>
</dbReference>
<comment type="caution">
    <text evidence="4">The sequence shown here is derived from an EMBL/GenBank/DDBJ whole genome shotgun (WGS) entry which is preliminary data.</text>
</comment>
<dbReference type="InterPro" id="IPR036271">
    <property type="entry name" value="Tet_transcr_reg_TetR-rel_C_sf"/>
</dbReference>
<dbReference type="Gene3D" id="1.10.357.10">
    <property type="entry name" value="Tetracycline Repressor, domain 2"/>
    <property type="match status" value="1"/>
</dbReference>
<gene>
    <name evidence="4" type="ORF">BJ998_006812</name>
</gene>
<dbReference type="SUPFAM" id="SSF46689">
    <property type="entry name" value="Homeodomain-like"/>
    <property type="match status" value="1"/>
</dbReference>